<gene>
    <name evidence="2" type="ORF">AMAG_20571</name>
</gene>
<sequence>MNDAWADARSAGGRTAGWVGAHHTSESATGAELGKLEARTLGITSLTASRTAITVSRSRYYGAQDSVPQLGSLPDPCISTDLMKFTRITGKEKLFNESFVIHTPCP</sequence>
<dbReference type="Proteomes" id="UP000054350">
    <property type="component" value="Unassembled WGS sequence"/>
</dbReference>
<reference evidence="3" key="2">
    <citation type="submission" date="2009-11" db="EMBL/GenBank/DDBJ databases">
        <title>The Genome Sequence of Allomyces macrogynus strain ATCC 38327.</title>
        <authorList>
            <consortium name="The Broad Institute Genome Sequencing Platform"/>
            <person name="Russ C."/>
            <person name="Cuomo C."/>
            <person name="Shea T."/>
            <person name="Young S.K."/>
            <person name="Zeng Q."/>
            <person name="Koehrsen M."/>
            <person name="Haas B."/>
            <person name="Borodovsky M."/>
            <person name="Guigo R."/>
            <person name="Alvarado L."/>
            <person name="Berlin A."/>
            <person name="Borenstein D."/>
            <person name="Chen Z."/>
            <person name="Engels R."/>
            <person name="Freedman E."/>
            <person name="Gellesch M."/>
            <person name="Goldberg J."/>
            <person name="Griggs A."/>
            <person name="Gujja S."/>
            <person name="Heiman D."/>
            <person name="Hepburn T."/>
            <person name="Howarth C."/>
            <person name="Jen D."/>
            <person name="Larson L."/>
            <person name="Lewis B."/>
            <person name="Mehta T."/>
            <person name="Park D."/>
            <person name="Pearson M."/>
            <person name="Roberts A."/>
            <person name="Saif S."/>
            <person name="Shenoy N."/>
            <person name="Sisk P."/>
            <person name="Stolte C."/>
            <person name="Sykes S."/>
            <person name="Walk T."/>
            <person name="White J."/>
            <person name="Yandava C."/>
            <person name="Burger G."/>
            <person name="Gray M.W."/>
            <person name="Holland P.W.H."/>
            <person name="King N."/>
            <person name="Lang F.B.F."/>
            <person name="Roger A.J."/>
            <person name="Ruiz-Trillo I."/>
            <person name="Lander E."/>
            <person name="Nusbaum C."/>
        </authorList>
    </citation>
    <scope>NUCLEOTIDE SEQUENCE [LARGE SCALE GENOMIC DNA]</scope>
    <source>
        <strain evidence="3">ATCC 38327</strain>
    </source>
</reference>
<protein>
    <submittedName>
        <fullName evidence="2">Uncharacterized protein</fullName>
    </submittedName>
</protein>
<evidence type="ECO:0000313" key="2">
    <source>
        <dbReference type="EMBL" id="KNE72387.1"/>
    </source>
</evidence>
<dbReference type="AlphaFoldDB" id="A0A0L0TCB5"/>
<keyword evidence="3" id="KW-1185">Reference proteome</keyword>
<dbReference type="VEuPathDB" id="FungiDB:AMAG_20571"/>
<reference evidence="2 3" key="1">
    <citation type="submission" date="2009-11" db="EMBL/GenBank/DDBJ databases">
        <title>Annotation of Allomyces macrogynus ATCC 38327.</title>
        <authorList>
            <consortium name="The Broad Institute Genome Sequencing Platform"/>
            <person name="Russ C."/>
            <person name="Cuomo C."/>
            <person name="Burger G."/>
            <person name="Gray M.W."/>
            <person name="Holland P.W.H."/>
            <person name="King N."/>
            <person name="Lang F.B.F."/>
            <person name="Roger A.J."/>
            <person name="Ruiz-Trillo I."/>
            <person name="Young S.K."/>
            <person name="Zeng Q."/>
            <person name="Gargeya S."/>
            <person name="Fitzgerald M."/>
            <person name="Haas B."/>
            <person name="Abouelleil A."/>
            <person name="Alvarado L."/>
            <person name="Arachchi H.M."/>
            <person name="Berlin A."/>
            <person name="Chapman S.B."/>
            <person name="Gearin G."/>
            <person name="Goldberg J."/>
            <person name="Griggs A."/>
            <person name="Gujja S."/>
            <person name="Hansen M."/>
            <person name="Heiman D."/>
            <person name="Howarth C."/>
            <person name="Larimer J."/>
            <person name="Lui A."/>
            <person name="MacDonald P.J.P."/>
            <person name="McCowen C."/>
            <person name="Montmayeur A."/>
            <person name="Murphy C."/>
            <person name="Neiman D."/>
            <person name="Pearson M."/>
            <person name="Priest M."/>
            <person name="Roberts A."/>
            <person name="Saif S."/>
            <person name="Shea T."/>
            <person name="Sisk P."/>
            <person name="Stolte C."/>
            <person name="Sykes S."/>
            <person name="Wortman J."/>
            <person name="Nusbaum C."/>
            <person name="Birren B."/>
        </authorList>
    </citation>
    <scope>NUCLEOTIDE SEQUENCE [LARGE SCALE GENOMIC DNA]</scope>
    <source>
        <strain evidence="2 3">ATCC 38327</strain>
    </source>
</reference>
<proteinExistence type="predicted"/>
<accession>A0A0L0TCB5</accession>
<dbReference type="EMBL" id="GG745379">
    <property type="protein sequence ID" value="KNE72387.1"/>
    <property type="molecule type" value="Genomic_DNA"/>
</dbReference>
<evidence type="ECO:0000313" key="3">
    <source>
        <dbReference type="Proteomes" id="UP000054350"/>
    </source>
</evidence>
<organism evidence="2 3">
    <name type="scientific">Allomyces macrogynus (strain ATCC 38327)</name>
    <name type="common">Allomyces javanicus var. macrogynus</name>
    <dbReference type="NCBI Taxonomy" id="578462"/>
    <lineage>
        <taxon>Eukaryota</taxon>
        <taxon>Fungi</taxon>
        <taxon>Fungi incertae sedis</taxon>
        <taxon>Blastocladiomycota</taxon>
        <taxon>Blastocladiomycetes</taxon>
        <taxon>Blastocladiales</taxon>
        <taxon>Blastocladiaceae</taxon>
        <taxon>Allomyces</taxon>
    </lineage>
</organism>
<feature type="region of interest" description="Disordered" evidence="1">
    <location>
        <begin position="1"/>
        <end position="31"/>
    </location>
</feature>
<name>A0A0L0TCB5_ALLM3</name>
<evidence type="ECO:0000256" key="1">
    <source>
        <dbReference type="SAM" id="MobiDB-lite"/>
    </source>
</evidence>